<dbReference type="Gene3D" id="3.40.50.1000">
    <property type="entry name" value="HAD superfamily/HAD-like"/>
    <property type="match status" value="1"/>
</dbReference>
<dbReference type="Proteomes" id="UP000009084">
    <property type="component" value="Unassembled WGS sequence"/>
</dbReference>
<name>C5PCU8_COCP7</name>
<dbReference type="GO" id="GO:0008962">
    <property type="term" value="F:phosphatidylglycerophosphatase activity"/>
    <property type="evidence" value="ECO:0007669"/>
    <property type="project" value="InterPro"/>
</dbReference>
<evidence type="ECO:0008006" key="3">
    <source>
        <dbReference type="Google" id="ProtNLM"/>
    </source>
</evidence>
<dbReference type="InterPro" id="IPR027706">
    <property type="entry name" value="PGP_Pase"/>
</dbReference>
<dbReference type="Pfam" id="PF09419">
    <property type="entry name" value="PGP_phosphatase"/>
    <property type="match status" value="1"/>
</dbReference>
<dbReference type="VEuPathDB" id="FungiDB:CPC735_015070"/>
<dbReference type="InterPro" id="IPR023214">
    <property type="entry name" value="HAD_sf"/>
</dbReference>
<dbReference type="EMBL" id="ACFW01000043">
    <property type="protein sequence ID" value="EER24909.1"/>
    <property type="molecule type" value="Genomic_DNA"/>
</dbReference>
<comment type="caution">
    <text evidence="1">The sequence shown here is derived from an EMBL/GenBank/DDBJ whole genome shotgun (WGS) entry which is preliminary data.</text>
</comment>
<protein>
    <recommendedName>
        <fullName evidence="3">HAD phosphatase, family IIIA</fullName>
    </recommendedName>
</protein>
<dbReference type="InterPro" id="IPR036412">
    <property type="entry name" value="HAD-like_sf"/>
</dbReference>
<dbReference type="HOGENOM" id="CLU_056221_3_0_1"/>
<dbReference type="AlphaFoldDB" id="C5PCU8"/>
<evidence type="ECO:0000313" key="2">
    <source>
        <dbReference type="Proteomes" id="UP000009084"/>
    </source>
</evidence>
<evidence type="ECO:0000313" key="1">
    <source>
        <dbReference type="EMBL" id="EER24909.1"/>
    </source>
</evidence>
<sequence length="272" mass="29708">MAPLPQGIEIFTMRPLNSNIPAFNLTISTLLRQPSYLLPNYTIPTLLDLPHDLGPHLLPPSSTATHPRPPPTIRALVLDKDNTFTPPNTLSIPPSYLSKLHALRTDPSSPFNLTHNPHGILIVSNTSGSNPDQPIYAAEATTLESHLHDLRIPVFRSPPLQHHPGGHKTPLKKPFSFPAVLKYLMARNVVESPAEIAVVGDRLGTDVLMASLMGAWSVWVRDGVTEGGKGEGRGRQGVDYRGVLAKLEARLEAYLRRRGVKPSVPKGWEGAD</sequence>
<dbReference type="SUPFAM" id="SSF56784">
    <property type="entry name" value="HAD-like"/>
    <property type="match status" value="1"/>
</dbReference>
<organism evidence="1 2">
    <name type="scientific">Coccidioides posadasii (strain C735)</name>
    <name type="common">Valley fever fungus</name>
    <dbReference type="NCBI Taxonomy" id="222929"/>
    <lineage>
        <taxon>Eukaryota</taxon>
        <taxon>Fungi</taxon>
        <taxon>Dikarya</taxon>
        <taxon>Ascomycota</taxon>
        <taxon>Pezizomycotina</taxon>
        <taxon>Eurotiomycetes</taxon>
        <taxon>Eurotiomycetidae</taxon>
        <taxon>Onygenales</taxon>
        <taxon>Onygenaceae</taxon>
        <taxon>Coccidioides</taxon>
    </lineage>
</organism>
<proteinExistence type="predicted"/>
<dbReference type="OrthoDB" id="198652at2759"/>
<reference evidence="1 2" key="1">
    <citation type="journal article" date="2009" name="Genome Res.">
        <title>Comparative genomic analyses of the human fungal pathogens Coccidioides and their relatives.</title>
        <authorList>
            <person name="Sharpton T.J."/>
            <person name="Stajich J.E."/>
            <person name="Rounsley S.D."/>
            <person name="Gardner M.J."/>
            <person name="Wortman J.R."/>
            <person name="Jordar V.S."/>
            <person name="Maiti R."/>
            <person name="Kodira C.D."/>
            <person name="Neafsey D.E."/>
            <person name="Zeng Q."/>
            <person name="Hung C.-Y."/>
            <person name="McMahan C."/>
            <person name="Muszewska A."/>
            <person name="Grynberg M."/>
            <person name="Mandel M.A."/>
            <person name="Kellner E.M."/>
            <person name="Barker B.M."/>
            <person name="Galgiani J.N."/>
            <person name="Orbach M.J."/>
            <person name="Kirkland T.N."/>
            <person name="Cole G.T."/>
            <person name="Henn M.R."/>
            <person name="Birren B.W."/>
            <person name="Taylor J.W."/>
        </authorList>
    </citation>
    <scope>NUCLEOTIDE SEQUENCE [LARGE SCALE GENOMIC DNA]</scope>
    <source>
        <strain evidence="2">C735</strain>
    </source>
</reference>
<accession>C5PCU8</accession>
<gene>
    <name evidence="1" type="ORF">CPC735_015070</name>
</gene>